<name>A0A163B1D9_PHYB8</name>
<accession>A0A163B1D9</accession>
<dbReference type="AlphaFoldDB" id="A0A163B1D9"/>
<gene>
    <name evidence="2" type="ORF">PHYBLDRAFT_60862</name>
</gene>
<dbReference type="RefSeq" id="XP_018295781.1">
    <property type="nucleotide sequence ID" value="XM_018440708.1"/>
</dbReference>
<dbReference type="EMBL" id="KV440974">
    <property type="protein sequence ID" value="OAD77741.1"/>
    <property type="molecule type" value="Genomic_DNA"/>
</dbReference>
<dbReference type="GeneID" id="29001614"/>
<evidence type="ECO:0008006" key="4">
    <source>
        <dbReference type="Google" id="ProtNLM"/>
    </source>
</evidence>
<evidence type="ECO:0000313" key="3">
    <source>
        <dbReference type="Proteomes" id="UP000077315"/>
    </source>
</evidence>
<keyword evidence="1" id="KW-0472">Membrane</keyword>
<proteinExistence type="predicted"/>
<reference evidence="3" key="1">
    <citation type="submission" date="2015-06" db="EMBL/GenBank/DDBJ databases">
        <title>Expansion of signal transduction pathways in fungi by whole-genome duplication.</title>
        <authorList>
            <consortium name="DOE Joint Genome Institute"/>
            <person name="Corrochano L.M."/>
            <person name="Kuo A."/>
            <person name="Marcet-Houben M."/>
            <person name="Polaino S."/>
            <person name="Salamov A."/>
            <person name="Villalobos J.M."/>
            <person name="Alvarez M.I."/>
            <person name="Avalos J."/>
            <person name="Benito E.P."/>
            <person name="Benoit I."/>
            <person name="Burger G."/>
            <person name="Camino L.P."/>
            <person name="Canovas D."/>
            <person name="Cerda-Olmedo E."/>
            <person name="Cheng J.-F."/>
            <person name="Dominguez A."/>
            <person name="Elias M."/>
            <person name="Eslava A.P."/>
            <person name="Glaser F."/>
            <person name="Grimwood J."/>
            <person name="Gutierrez G."/>
            <person name="Heitman J."/>
            <person name="Henrissat B."/>
            <person name="Iturriaga E.A."/>
            <person name="Lang B.F."/>
            <person name="Lavin J.L."/>
            <person name="Lee S."/>
            <person name="Li W."/>
            <person name="Lindquist E."/>
            <person name="Lopez-Garcia S."/>
            <person name="Luque E.M."/>
            <person name="Marcos A.T."/>
            <person name="Martin J."/>
            <person name="McCluskey K."/>
            <person name="Medina H.R."/>
            <person name="Miralles-Duran A."/>
            <person name="Miyazaki A."/>
            <person name="Munoz-Torres E."/>
            <person name="Oguiza J.A."/>
            <person name="Ohm R."/>
            <person name="Olmedo M."/>
            <person name="Orejas M."/>
            <person name="Ortiz-Castellanos L."/>
            <person name="Pisabarro A.G."/>
            <person name="Rodriguez-Romero J."/>
            <person name="Ruiz-Herrera J."/>
            <person name="Ruiz-Vazquez R."/>
            <person name="Sanz C."/>
            <person name="Schackwitz W."/>
            <person name="Schmutz J."/>
            <person name="Shahriari M."/>
            <person name="Shelest E."/>
            <person name="Silva-Franco F."/>
            <person name="Soanes D."/>
            <person name="Syed K."/>
            <person name="Tagua V.G."/>
            <person name="Talbot N.J."/>
            <person name="Thon M."/>
            <person name="De vries R.P."/>
            <person name="Wiebenga A."/>
            <person name="Yadav J.S."/>
            <person name="Braun E.L."/>
            <person name="Baker S."/>
            <person name="Garre V."/>
            <person name="Horwitz B."/>
            <person name="Torres-Martinez S."/>
            <person name="Idnurm A."/>
            <person name="Herrera-Estrella A."/>
            <person name="Gabaldon T."/>
            <person name="Grigoriev I.V."/>
        </authorList>
    </citation>
    <scope>NUCLEOTIDE SEQUENCE [LARGE SCALE GENOMIC DNA]</scope>
    <source>
        <strain evidence="3">NRRL 1555(-)</strain>
    </source>
</reference>
<dbReference type="VEuPathDB" id="FungiDB:PHYBLDRAFT_60862"/>
<evidence type="ECO:0000256" key="1">
    <source>
        <dbReference type="SAM" id="Phobius"/>
    </source>
</evidence>
<dbReference type="Proteomes" id="UP000077315">
    <property type="component" value="Unassembled WGS sequence"/>
</dbReference>
<sequence length="889" mass="103467">MDCLDAMIKECMNLFSKTLETFHFCGNVDGPQLSNFTAHIDFFPVLVHLDISSSNTHLYYMYLDLSKIYGKYSNGSSRIDIDMSYTHFKYIPSRFNFIAPTKHRREKCAGDADYIILSQTSSSCPIINSGGSHSDWSLYSDTIKKDKWYFARYRDYYSADGYIIYPLQESGKINTVDEKDEYVGFNMVPKEWFTDDIDLTYAVVRCGSISDINMPESKVQEINGSVGNLKDIKTRGVQTLYSGSTFSLFYYLALLFITLLMLASELPFDILRNIGRFLWLPDQLESCLVCRTWRIPFQDSLWDVITFKQFRMFDKMLDVSDRAHESYQQNGYRVRELSIHSEISISDQRFLAFQKYFPNIICLFISDGHLNKTTLVSVANWNLWGKTLTDLKIHSMDWEYANQADTLLDISLQLPNLKSLIVTLFCGNTPALMTFDQLESFHSNMPLLERLVLDMNLADFGNEEYVLSRILNVKPAMKLKHLQFNFFHSFYQWLCYFAIKYPSLQTIRRTNDFGEEDYVQHPKERHIVSHLYPPAFQYLESIDMTPTNTKQLHLDIWKQMYLLGTKLKHIKLNLHERVEMDCLDAMIKECMNLFSKTLETFHFCGNADGPQLSNFTAHIDFFPVLVHLDISSSNTLIELDVLLDRCVSLKLLRVEDCKILLSTKEYETPKSHGLRMLCLLYAITTCNLLEYLSVRCRRLNYILLGLSEIYGEHSNSSSRIDIDMSYTHIKYIPSESKFISPSKRKRERCAGDADYIILSQTSSPCPIVSNVSTHFAWDLYSDTITKDVWYFAGYNEYYGMDGYTVEQRIMTEEDITTVAKILRKQECGNINTIDEKDKYFGFDMVPKEWCTEDINLTYAVIRCGNISNDYIPHETMSDREVMERLYTTF</sequence>
<evidence type="ECO:0000313" key="2">
    <source>
        <dbReference type="EMBL" id="OAD77741.1"/>
    </source>
</evidence>
<protein>
    <recommendedName>
        <fullName evidence="4">F-box domain-containing protein</fullName>
    </recommendedName>
</protein>
<keyword evidence="1" id="KW-1133">Transmembrane helix</keyword>
<dbReference type="Gene3D" id="3.80.10.10">
    <property type="entry name" value="Ribonuclease Inhibitor"/>
    <property type="match status" value="1"/>
</dbReference>
<keyword evidence="3" id="KW-1185">Reference proteome</keyword>
<keyword evidence="1" id="KW-0812">Transmembrane</keyword>
<dbReference type="InParanoid" id="A0A163B1D9"/>
<feature type="transmembrane region" description="Helical" evidence="1">
    <location>
        <begin position="248"/>
        <end position="268"/>
    </location>
</feature>
<organism evidence="2 3">
    <name type="scientific">Phycomyces blakesleeanus (strain ATCC 8743b / DSM 1359 / FGSC 10004 / NBRC 33097 / NRRL 1555)</name>
    <dbReference type="NCBI Taxonomy" id="763407"/>
    <lineage>
        <taxon>Eukaryota</taxon>
        <taxon>Fungi</taxon>
        <taxon>Fungi incertae sedis</taxon>
        <taxon>Mucoromycota</taxon>
        <taxon>Mucoromycotina</taxon>
        <taxon>Mucoromycetes</taxon>
        <taxon>Mucorales</taxon>
        <taxon>Phycomycetaceae</taxon>
        <taxon>Phycomyces</taxon>
    </lineage>
</organism>
<dbReference type="InterPro" id="IPR032675">
    <property type="entry name" value="LRR_dom_sf"/>
</dbReference>
<dbReference type="OrthoDB" id="2253782at2759"/>